<feature type="region of interest" description="Disordered" evidence="1">
    <location>
        <begin position="394"/>
        <end position="457"/>
    </location>
</feature>
<dbReference type="AlphaFoldDB" id="E3NI72"/>
<feature type="compositionally biased region" description="Basic residues" evidence="1">
    <location>
        <begin position="52"/>
        <end position="62"/>
    </location>
</feature>
<proteinExistence type="predicted"/>
<dbReference type="OrthoDB" id="5873060at2759"/>
<dbReference type="EMBL" id="DS268695">
    <property type="protein sequence ID" value="EFO98775.1"/>
    <property type="molecule type" value="Genomic_DNA"/>
</dbReference>
<evidence type="ECO:0000313" key="2">
    <source>
        <dbReference type="EMBL" id="EFO98775.1"/>
    </source>
</evidence>
<dbReference type="Proteomes" id="UP000008281">
    <property type="component" value="Unassembled WGS sequence"/>
</dbReference>
<organism evidence="3">
    <name type="scientific">Caenorhabditis remanei</name>
    <name type="common">Caenorhabditis vulgaris</name>
    <dbReference type="NCBI Taxonomy" id="31234"/>
    <lineage>
        <taxon>Eukaryota</taxon>
        <taxon>Metazoa</taxon>
        <taxon>Ecdysozoa</taxon>
        <taxon>Nematoda</taxon>
        <taxon>Chromadorea</taxon>
        <taxon>Rhabditida</taxon>
        <taxon>Rhabditina</taxon>
        <taxon>Rhabditomorpha</taxon>
        <taxon>Rhabditoidea</taxon>
        <taxon>Rhabditidae</taxon>
        <taxon>Peloderinae</taxon>
        <taxon>Caenorhabditis</taxon>
    </lineage>
</organism>
<gene>
    <name evidence="2" type="ORF">CRE_30498</name>
</gene>
<dbReference type="eggNOG" id="KOG0017">
    <property type="taxonomic scope" value="Eukaryota"/>
</dbReference>
<dbReference type="InterPro" id="IPR005312">
    <property type="entry name" value="DUF1759"/>
</dbReference>
<feature type="compositionally biased region" description="Polar residues" evidence="1">
    <location>
        <begin position="281"/>
        <end position="299"/>
    </location>
</feature>
<accession>E3NI72</accession>
<reference evidence="2" key="1">
    <citation type="submission" date="2007-07" db="EMBL/GenBank/DDBJ databases">
        <title>PCAP assembly of the Caenorhabditis remanei genome.</title>
        <authorList>
            <consortium name="The Caenorhabditis remanei Sequencing Consortium"/>
            <person name="Wilson R.K."/>
        </authorList>
    </citation>
    <scope>NUCLEOTIDE SEQUENCE [LARGE SCALE GENOMIC DNA]</scope>
    <source>
        <strain evidence="2">PB4641</strain>
    </source>
</reference>
<name>E3NI72_CAERE</name>
<keyword evidence="3" id="KW-1185">Reference proteome</keyword>
<evidence type="ECO:0000313" key="3">
    <source>
        <dbReference type="Proteomes" id="UP000008281"/>
    </source>
</evidence>
<feature type="compositionally biased region" description="Polar residues" evidence="1">
    <location>
        <begin position="421"/>
        <end position="457"/>
    </location>
</feature>
<dbReference type="STRING" id="31234.E3NI72"/>
<sequence length="654" mass="73567">MSSPSMSSMDKNKESLKDKMKAPFGQSKDSSRVTRHGKPSRPGKPSKTNPGKNKKKSTHKRSSTSLSTKSETAWTHLGHAKTIFSKRAKKTVLMIEGIQLILSEPQQPEMVSILQASYSKLSEQLNKLDKSDSEALALVLKHPALCSNSETRINNVLELCDHLKERKYPALIEKCKAILLHIEVMLKQLVDTQPLATKRPSTSEGVVKPEVRDALQAFPSTSKSSDIHDLNNENNPSIQSEQEHSSASHSDSSQSHETDQSQLTPIKDDKHSSSKKGHNKFPSSSEPNGPILTGTQPRQQHAPATEHRDFNTIGPKPADNNAAQLILTPSAMEAMFHRFSENIKHEIMYSVNKAVHQINMRVNKTVETQRLFHQTIQAMNTNLEIVQVQLEQQQQHSRYEPSLQSMNTPPPHNPKQLGICDSSNNKIRNEISKGSPTIKSPETPSPVIQSPSPLRGSPTINMGNYPTDINTIFNTLKPFSGDTDKYSLFITRFNSLVHSNPAIDTIMKQNILISLLEGDSKDLITSDELSEGAYEDLRSNLEQIYNKRTDRRKQLMENYRNLPFHQTNYEQMEKDVFKHICLTNSLQKCQVAVNDPFLIDTFADKLPTMILRSFIKHTRHSTPTFLEAATIVQTLISENKAVEDAEQRKKNRAQ</sequence>
<feature type="compositionally biased region" description="Basic and acidic residues" evidence="1">
    <location>
        <begin position="10"/>
        <end position="21"/>
    </location>
</feature>
<dbReference type="InParanoid" id="E3NI72"/>
<dbReference type="HOGENOM" id="CLU_015784_0_0_1"/>
<feature type="region of interest" description="Disordered" evidence="1">
    <location>
        <begin position="218"/>
        <end position="320"/>
    </location>
</feature>
<dbReference type="Pfam" id="PF03564">
    <property type="entry name" value="DUF1759"/>
    <property type="match status" value="1"/>
</dbReference>
<protein>
    <submittedName>
        <fullName evidence="2">Uncharacterized protein</fullName>
    </submittedName>
</protein>
<feature type="region of interest" description="Disordered" evidence="1">
    <location>
        <begin position="1"/>
        <end position="71"/>
    </location>
</feature>
<evidence type="ECO:0000256" key="1">
    <source>
        <dbReference type="SAM" id="MobiDB-lite"/>
    </source>
</evidence>